<dbReference type="Proteomes" id="UP001527925">
    <property type="component" value="Unassembled WGS sequence"/>
</dbReference>
<gene>
    <name evidence="4" type="ORF">HK105_207886</name>
    <name evidence="3" type="ORF">HK105_208973</name>
</gene>
<protein>
    <recommendedName>
        <fullName evidence="2">VWFD domain-containing protein</fullName>
    </recommendedName>
</protein>
<dbReference type="EMBL" id="JADGIZ020000100">
    <property type="protein sequence ID" value="KAL2911574.1"/>
    <property type="molecule type" value="Genomic_DNA"/>
</dbReference>
<proteinExistence type="predicted"/>
<evidence type="ECO:0000259" key="2">
    <source>
        <dbReference type="PROSITE" id="PS51233"/>
    </source>
</evidence>
<dbReference type="PROSITE" id="PS01186">
    <property type="entry name" value="EGF_2"/>
    <property type="match status" value="1"/>
</dbReference>
<dbReference type="PANTHER" id="PTHR46160">
    <property type="entry name" value="ALPHA-TECTORIN-RELATED"/>
    <property type="match status" value="1"/>
</dbReference>
<evidence type="ECO:0000313" key="5">
    <source>
        <dbReference type="Proteomes" id="UP001527925"/>
    </source>
</evidence>
<organism evidence="3 5">
    <name type="scientific">Polyrhizophydium stewartii</name>
    <dbReference type="NCBI Taxonomy" id="2732419"/>
    <lineage>
        <taxon>Eukaryota</taxon>
        <taxon>Fungi</taxon>
        <taxon>Fungi incertae sedis</taxon>
        <taxon>Chytridiomycota</taxon>
        <taxon>Chytridiomycota incertae sedis</taxon>
        <taxon>Chytridiomycetes</taxon>
        <taxon>Rhizophydiales</taxon>
        <taxon>Rhizophydiales incertae sedis</taxon>
        <taxon>Polyrhizophydium</taxon>
    </lineage>
</organism>
<dbReference type="PROSITE" id="PS00022">
    <property type="entry name" value="EGF_1"/>
    <property type="match status" value="1"/>
</dbReference>
<reference evidence="3 5" key="1">
    <citation type="submission" date="2023-09" db="EMBL/GenBank/DDBJ databases">
        <title>Pangenome analysis of Batrachochytrium dendrobatidis and related Chytrids.</title>
        <authorList>
            <person name="Yacoub M.N."/>
            <person name="Stajich J.E."/>
            <person name="James T.Y."/>
        </authorList>
    </citation>
    <scope>NUCLEOTIDE SEQUENCE [LARGE SCALE GENOMIC DNA]</scope>
    <source>
        <strain evidence="3 5">JEL0888</strain>
    </source>
</reference>
<feature type="domain" description="VWFD" evidence="2">
    <location>
        <begin position="133"/>
        <end position="315"/>
    </location>
</feature>
<feature type="chain" id="PRO_5045031928" description="VWFD domain-containing protein" evidence="1">
    <location>
        <begin position="19"/>
        <end position="576"/>
    </location>
</feature>
<accession>A0ABR4MWD6</accession>
<evidence type="ECO:0000313" key="3">
    <source>
        <dbReference type="EMBL" id="KAL2911574.1"/>
    </source>
</evidence>
<sequence length="576" mass="60204">MLSIWCVVLAASAAAAAAATPASPLVFSPSKIAIVDTKTSNSFGVRLAAKPKGPVSVFLQHPTIMFSRCSVQFDSANWNTTQTISVAPAPVIDKALSGTTVPFTIGALVAAPQDPFDGFNTTISGVRTPVPAASCSGAGDPHYKSFDGIAFTSFHRNYSFMVQSPELDVQVFTDSCFNGEATCHRGVAVRYGSSVMILDVRGAQRPLSSYGMAQLTPNVDNIHYTPPAAVNSSHVLKLPCGSTITVLFHYLATSTLDITIRLAAGYQATAGLCNRLPHVSSRLLVGADGVGYNATNRTQVGRFAATWAVPDDSNLFMGKIRRSAAPTASWGVQCELPSRPSEVIGKAASAASSSSAVPTASSLPAYVPVTTKEAGTKTTTATAATPRPTGEAVAINRTEIEQVCRDMFSVASCNELARPDFFVSACISDVTLTGTFEPTESLKRAYLAKCESDTAYTSKHPHADKAKRAHKAQHDLGFGNNTCVRGCSGHGVCVDFGCSCHSGWSGVDCSRDLSKHGGKRHIGSAAASRTPVIVVHSRTSSAQGSYQTNIPAQGGRKCKVPRTSRAAAATAATGSA</sequence>
<dbReference type="InterPro" id="IPR052749">
    <property type="entry name" value="Alpha-tectorin"/>
</dbReference>
<dbReference type="PANTHER" id="PTHR46160:SF8">
    <property type="entry name" value="VWFD DOMAIN-CONTAINING PROTEIN"/>
    <property type="match status" value="1"/>
</dbReference>
<dbReference type="InterPro" id="IPR001846">
    <property type="entry name" value="VWF_type-D"/>
</dbReference>
<feature type="signal peptide" evidence="1">
    <location>
        <begin position="1"/>
        <end position="18"/>
    </location>
</feature>
<name>A0ABR4MWD6_9FUNG</name>
<keyword evidence="5" id="KW-1185">Reference proteome</keyword>
<dbReference type="InterPro" id="IPR000742">
    <property type="entry name" value="EGF"/>
</dbReference>
<evidence type="ECO:0000256" key="1">
    <source>
        <dbReference type="SAM" id="SignalP"/>
    </source>
</evidence>
<dbReference type="EMBL" id="JADGIZ020000060">
    <property type="protein sequence ID" value="KAL2912669.1"/>
    <property type="molecule type" value="Genomic_DNA"/>
</dbReference>
<keyword evidence="1" id="KW-0732">Signal</keyword>
<dbReference type="Gene3D" id="2.60.120.260">
    <property type="entry name" value="Galactose-binding domain-like"/>
    <property type="match status" value="1"/>
</dbReference>
<comment type="caution">
    <text evidence="3">The sequence shown here is derived from an EMBL/GenBank/DDBJ whole genome shotgun (WGS) entry which is preliminary data.</text>
</comment>
<dbReference type="PROSITE" id="PS51233">
    <property type="entry name" value="VWFD"/>
    <property type="match status" value="1"/>
</dbReference>
<evidence type="ECO:0000313" key="4">
    <source>
        <dbReference type="EMBL" id="KAL2912669.1"/>
    </source>
</evidence>